<evidence type="ECO:0000313" key="2">
    <source>
        <dbReference type="EMBL" id="AJZ56099.1"/>
    </source>
</evidence>
<dbReference type="AlphaFoldDB" id="A0AAU8SRT8"/>
<proteinExistence type="predicted"/>
<dbReference type="Proteomes" id="UP000032614">
    <property type="component" value="Plasmid pBIL"/>
</dbReference>
<feature type="region of interest" description="Disordered" evidence="1">
    <location>
        <begin position="1"/>
        <end position="24"/>
    </location>
</feature>
<reference evidence="2 3" key="1">
    <citation type="journal article" date="2015" name="Genome Announc.">
        <title>Complete genome sequences for 59 burkholderia isolates, both pathogenic and near neighbor.</title>
        <authorList>
            <person name="Johnson S.L."/>
            <person name="Bishop-Lilly K.A."/>
            <person name="Ladner J.T."/>
            <person name="Daligault H.E."/>
            <person name="Davenport K.W."/>
            <person name="Jaissle J."/>
            <person name="Frey K.G."/>
            <person name="Koroleva G.I."/>
            <person name="Bruce D.C."/>
            <person name="Coyne S.R."/>
            <person name="Broomall S.M."/>
            <person name="Li P.E."/>
            <person name="Teshima H."/>
            <person name="Gibbons H.S."/>
            <person name="Palacios G.F."/>
            <person name="Rosenzweig C.N."/>
            <person name="Redden C.L."/>
            <person name="Xu Y."/>
            <person name="Minogue T.D."/>
            <person name="Chain P.S."/>
        </authorList>
    </citation>
    <scope>NUCLEOTIDE SEQUENCE [LARGE SCALE GENOMIC DNA]</scope>
    <source>
        <strain evidence="2 3">ATCC BAA-463</strain>
    </source>
</reference>
<accession>A0AAU8SRT8</accession>
<gene>
    <name evidence="2" type="ORF">OI25_8017</name>
</gene>
<feature type="compositionally biased region" description="Basic and acidic residues" evidence="1">
    <location>
        <begin position="1053"/>
        <end position="1069"/>
    </location>
</feature>
<name>A0AAU8SRT8_9BURK</name>
<organism evidence="2 3">
    <name type="scientific">Paraburkholderia fungorum</name>
    <dbReference type="NCBI Taxonomy" id="134537"/>
    <lineage>
        <taxon>Bacteria</taxon>
        <taxon>Pseudomonadati</taxon>
        <taxon>Pseudomonadota</taxon>
        <taxon>Betaproteobacteria</taxon>
        <taxon>Burkholderiales</taxon>
        <taxon>Burkholderiaceae</taxon>
        <taxon>Paraburkholderia</taxon>
    </lineage>
</organism>
<dbReference type="RefSeq" id="WP_106353726.1">
    <property type="nucleotide sequence ID" value="NZ_CP028832.1"/>
</dbReference>
<keyword evidence="2" id="KW-0614">Plasmid</keyword>
<evidence type="ECO:0000313" key="3">
    <source>
        <dbReference type="Proteomes" id="UP000032614"/>
    </source>
</evidence>
<feature type="region of interest" description="Disordered" evidence="1">
    <location>
        <begin position="1053"/>
        <end position="1076"/>
    </location>
</feature>
<protein>
    <submittedName>
        <fullName evidence="2">Uncharacterized protein</fullName>
    </submittedName>
</protein>
<dbReference type="EMBL" id="CP010024">
    <property type="protein sequence ID" value="AJZ56099.1"/>
    <property type="molecule type" value="Genomic_DNA"/>
</dbReference>
<feature type="compositionally biased region" description="Basic and acidic residues" evidence="1">
    <location>
        <begin position="1126"/>
        <end position="1136"/>
    </location>
</feature>
<feature type="compositionally biased region" description="Polar residues" evidence="1">
    <location>
        <begin position="1"/>
        <end position="17"/>
    </location>
</feature>
<evidence type="ECO:0000256" key="1">
    <source>
        <dbReference type="SAM" id="MobiDB-lite"/>
    </source>
</evidence>
<feature type="region of interest" description="Disordered" evidence="1">
    <location>
        <begin position="1115"/>
        <end position="1136"/>
    </location>
</feature>
<dbReference type="KEGG" id="bfn:OI25_8017"/>
<sequence length="1136" mass="127342">MPITSTHNSGPQSTGTPSPDERNAYRAFRQRQLETEYARWRLEERRSDSSRRLYGYEESPRRGLAYGRRIIKAFRESVASSVDELSAPQSPNADFARRALRIPDHVPVRLSWPSKIGLFLVTAFFPALALRLATGRLRSVGTPEGRELVFERLAGPACMKKPYYGEGLDFIARHFTAPRSQAVLDDLQYFDAVTARNAWHLGITTSEQLHAVFCGIWRSFPPEKLAVLIGMRVIRSVDELHWLEPWRERNEGHNWDVNWDDDGPKTIGRLLELGVPRQETLKVLGCWRRCDPARLDRTVRTLSARQHVDVAQLFAALDEWLWRAHPDNWDFVIDVIGAKDPQQWRLFTRILEEEKLPVEETVRELRTRGATLEELSGLQSLLLQMAERNRDPRRSIELLCSAPHSLGFGELAACRVYVTQRTDDDLADHLRTLAQYGFGMSAGVLAFQDLYANGTSARDLDRLLTMYRGLRNAAKQPEAVAAWMRNIGAKRINALEYLVSILPVSDRAAFDEIRPLAQIDRSLLEYAVEARGLRTVHALRAWRQKSRGIEHLAGVNWREPVPRLLVDDASSRGNFSFVGGNLGALGSAMWDERYRLLGSPIDVLDEEARHAYWQHWQTLEPGIHARILPGLRRQLDATGGMLATSLITAYLTGEHEYERQLVAFRLEVESLLKGQGPSTTTLSQLQADAIEAVYGVELREADSRWSGVAGLENHLDSLVRRDRYAMVWRRRPVVLKGRIDSGGLGAIRDAIEYGVTFRREAEGNVLNACQGLSPKQLGDPSASPQTFYRHLGVLLGVLDVEVTEALLNDVETLEAQTSDVDQRYAAAERMAAFFDIGLPDAIREQGTGIAGSLSDEAAGKLATRLAGSPGTDNRMLPRERMVAVLGDIADKVRGIHGAWTHRQLSAFEGRPSGRESEAEYVAFVSKHPAAYFAKVATRLCSANNVRMWREERQSHLVVFDPLTKRLVGMAMLYVERIEAIDPHRTTLVMRAINTVDGTDVRYDAESVVQSFLKVAQHIALDNNMAAVAFPSDDSGQHFMSNRDDIYKHVEKVHADAPQRRSLPRRDMTHDAAGFPAPPYSVALGGSEMFYGYEHGQGPVNTLYVMWQAPNPDALSDEAADAAARGDTTDRSSRSSS</sequence>
<geneLocation type="plasmid" evidence="2 3">
    <name>pBIL</name>
</geneLocation>